<keyword evidence="8" id="KW-1185">Reference proteome</keyword>
<dbReference type="GO" id="GO:0140359">
    <property type="term" value="F:ABC-type transporter activity"/>
    <property type="evidence" value="ECO:0007669"/>
    <property type="project" value="InterPro"/>
</dbReference>
<dbReference type="Gene3D" id="1.20.1560.10">
    <property type="entry name" value="ABC transporter type 1, transmembrane domain"/>
    <property type="match status" value="1"/>
</dbReference>
<name>A0A2N8ZJN2_9VIBR</name>
<evidence type="ECO:0000313" key="8">
    <source>
        <dbReference type="Proteomes" id="UP000235828"/>
    </source>
</evidence>
<dbReference type="InterPro" id="IPR036640">
    <property type="entry name" value="ABC1_TM_sf"/>
</dbReference>
<keyword evidence="4 5" id="KW-0472">Membrane</keyword>
<proteinExistence type="predicted"/>
<feature type="domain" description="ABC transmembrane type-1" evidence="6">
    <location>
        <begin position="25"/>
        <end position="187"/>
    </location>
</feature>
<sequence length="282" mass="31687">MHQASAITLSSILSKHRYKVGVTWLMVILENVLLALLPLFIGYSIDSLLAGQHHDLIMLSVILTSLIVLSVLRRIYDTRAYGEIRVEIGMQAGSQLRNKPITTRNARLTMSREIVDFLEDDLPPLLTAIIQLFVAIIILSNFNHWLGLAAILTGVTMLLIYSGFHQSFIRLNAKLNTQVERKVNVLSYLPLSGLRIHLNKLKRREIHLSDTEAIVYGLIFLLLFGFVVINLLLTTQLLTPSSGALFSIVTYSLEFVEAAIMLPITLQTLSRLSEINQRLNVT</sequence>
<evidence type="ECO:0000256" key="4">
    <source>
        <dbReference type="ARBA" id="ARBA00023136"/>
    </source>
</evidence>
<dbReference type="GO" id="GO:0005886">
    <property type="term" value="C:plasma membrane"/>
    <property type="evidence" value="ECO:0007669"/>
    <property type="project" value="UniProtKB-SubCell"/>
</dbReference>
<dbReference type="OrthoDB" id="8443255at2"/>
<evidence type="ECO:0000256" key="2">
    <source>
        <dbReference type="ARBA" id="ARBA00022692"/>
    </source>
</evidence>
<gene>
    <name evidence="7" type="ORF">VTAP4600_B0500</name>
</gene>
<feature type="transmembrane region" description="Helical" evidence="5">
    <location>
        <begin position="122"/>
        <end position="139"/>
    </location>
</feature>
<evidence type="ECO:0000256" key="3">
    <source>
        <dbReference type="ARBA" id="ARBA00022989"/>
    </source>
</evidence>
<feature type="transmembrane region" description="Helical" evidence="5">
    <location>
        <begin position="213"/>
        <end position="233"/>
    </location>
</feature>
<accession>A0A2N8ZJN2</accession>
<comment type="subcellular location">
    <subcellularLocation>
        <location evidence="1">Cell membrane</location>
        <topology evidence="1">Multi-pass membrane protein</topology>
    </subcellularLocation>
</comment>
<dbReference type="Proteomes" id="UP000235828">
    <property type="component" value="Chromosome B"/>
</dbReference>
<evidence type="ECO:0000313" key="7">
    <source>
        <dbReference type="EMBL" id="SON52111.1"/>
    </source>
</evidence>
<feature type="transmembrane region" description="Helical" evidence="5">
    <location>
        <begin position="245"/>
        <end position="266"/>
    </location>
</feature>
<dbReference type="EMBL" id="LT960612">
    <property type="protein sequence ID" value="SON52111.1"/>
    <property type="molecule type" value="Genomic_DNA"/>
</dbReference>
<keyword evidence="2 5" id="KW-0812">Transmembrane</keyword>
<dbReference type="SUPFAM" id="SSF90123">
    <property type="entry name" value="ABC transporter transmembrane region"/>
    <property type="match status" value="1"/>
</dbReference>
<reference evidence="7 8" key="1">
    <citation type="submission" date="2017-10" db="EMBL/GenBank/DDBJ databases">
        <authorList>
            <person name="Banno H."/>
            <person name="Chua N.-H."/>
        </authorList>
    </citation>
    <scope>NUCLEOTIDE SEQUENCE [LARGE SCALE GENOMIC DNA]</scope>
    <source>
        <strain evidence="7">Vibrio tapetis CECT4600</strain>
    </source>
</reference>
<dbReference type="PROSITE" id="PS50929">
    <property type="entry name" value="ABC_TM1F"/>
    <property type="match status" value="1"/>
</dbReference>
<feature type="transmembrane region" description="Helical" evidence="5">
    <location>
        <begin position="21"/>
        <end position="45"/>
    </location>
</feature>
<dbReference type="RefSeq" id="WP_102524436.1">
    <property type="nucleotide sequence ID" value="NZ_LT960612.1"/>
</dbReference>
<protein>
    <recommendedName>
        <fullName evidence="6">ABC transmembrane type-1 domain-containing protein</fullName>
    </recommendedName>
</protein>
<dbReference type="AlphaFoldDB" id="A0A2N8ZJN2"/>
<evidence type="ECO:0000256" key="1">
    <source>
        <dbReference type="ARBA" id="ARBA00004651"/>
    </source>
</evidence>
<dbReference type="Pfam" id="PF13748">
    <property type="entry name" value="ABC_membrane_3"/>
    <property type="match status" value="1"/>
</dbReference>
<dbReference type="InterPro" id="IPR011527">
    <property type="entry name" value="ABC1_TM_dom"/>
</dbReference>
<dbReference type="KEGG" id="vta:B0500"/>
<dbReference type="GO" id="GO:0005524">
    <property type="term" value="F:ATP binding"/>
    <property type="evidence" value="ECO:0007669"/>
    <property type="project" value="InterPro"/>
</dbReference>
<evidence type="ECO:0000256" key="5">
    <source>
        <dbReference type="SAM" id="Phobius"/>
    </source>
</evidence>
<feature type="transmembrane region" description="Helical" evidence="5">
    <location>
        <begin position="57"/>
        <end position="76"/>
    </location>
</feature>
<keyword evidence="3 5" id="KW-1133">Transmembrane helix</keyword>
<feature type="transmembrane region" description="Helical" evidence="5">
    <location>
        <begin position="145"/>
        <end position="164"/>
    </location>
</feature>
<organism evidence="7 8">
    <name type="scientific">Vibrio tapetis subsp. tapetis</name>
    <dbReference type="NCBI Taxonomy" id="1671868"/>
    <lineage>
        <taxon>Bacteria</taxon>
        <taxon>Pseudomonadati</taxon>
        <taxon>Pseudomonadota</taxon>
        <taxon>Gammaproteobacteria</taxon>
        <taxon>Vibrionales</taxon>
        <taxon>Vibrionaceae</taxon>
        <taxon>Vibrio</taxon>
    </lineage>
</organism>
<evidence type="ECO:0000259" key="6">
    <source>
        <dbReference type="PROSITE" id="PS50929"/>
    </source>
</evidence>